<accession>D1CF37</accession>
<evidence type="ECO:0000313" key="1">
    <source>
        <dbReference type="EMBL" id="ACZ41543.1"/>
    </source>
</evidence>
<protein>
    <submittedName>
        <fullName evidence="1">Uncharacterized protein</fullName>
    </submittedName>
</protein>
<name>D1CF37_THET1</name>
<keyword evidence="2" id="KW-1185">Reference proteome</keyword>
<dbReference type="STRING" id="525904.Tter_0625"/>
<proteinExistence type="predicted"/>
<reference evidence="2" key="1">
    <citation type="journal article" date="2010" name="Stand. Genomic Sci.">
        <title>Complete genome sequence of 'Thermobaculum terrenum' type strain (YNP1).</title>
        <authorList>
            <person name="Kiss H."/>
            <person name="Cleland D."/>
            <person name="Lapidus A."/>
            <person name="Lucas S."/>
            <person name="Glavina Del Rio T."/>
            <person name="Nolan M."/>
            <person name="Tice H."/>
            <person name="Han C."/>
            <person name="Goodwin L."/>
            <person name="Pitluck S."/>
            <person name="Liolios K."/>
            <person name="Ivanova N."/>
            <person name="Mavromatis K."/>
            <person name="Ovchinnikova G."/>
            <person name="Pati A."/>
            <person name="Chen A."/>
            <person name="Palaniappan K."/>
            <person name="Land M."/>
            <person name="Hauser L."/>
            <person name="Chang Y."/>
            <person name="Jeffries C."/>
            <person name="Lu M."/>
            <person name="Brettin T."/>
            <person name="Detter J."/>
            <person name="Goker M."/>
            <person name="Tindall B."/>
            <person name="Beck B."/>
            <person name="McDermott T."/>
            <person name="Woyke T."/>
            <person name="Bristow J."/>
            <person name="Eisen J."/>
            <person name="Markowitz V."/>
            <person name="Hugenholtz P."/>
            <person name="Kyrpides N."/>
            <person name="Klenk H."/>
            <person name="Cheng J."/>
        </authorList>
    </citation>
    <scope>NUCLEOTIDE SEQUENCE [LARGE SCALE GENOMIC DNA]</scope>
    <source>
        <strain evidence="2">ATCC BAA-798 / YNP1</strain>
    </source>
</reference>
<sequence length="189" mass="21973">MWLATDSVEGTDGLYWIELGRTYDWDDVNSAYTHHDHFYWGRSAKEGSSPFFRMWYISYPLPKSNGTMYRYKIQWNPNADADGGYDIGLRIEGDSTNYHLNTAHINRPNAYRVYLGLESKYYDGNDGDSYYNYVAPIYTNSWCWTDDENQLHQIVNPSIPSNLNEPPAHIGLYPSGDSACYHMNRTTWC</sequence>
<dbReference type="AlphaFoldDB" id="D1CF37"/>
<dbReference type="KEGG" id="ttr:Tter_0625"/>
<organism evidence="1 2">
    <name type="scientific">Thermobaculum terrenum (strain ATCC BAA-798 / CCMEE 7001 / YNP1)</name>
    <dbReference type="NCBI Taxonomy" id="525904"/>
    <lineage>
        <taxon>Bacteria</taxon>
        <taxon>Bacillati</taxon>
        <taxon>Chloroflexota</taxon>
        <taxon>Chloroflexia</taxon>
        <taxon>Candidatus Thermobaculales</taxon>
        <taxon>Candidatus Thermobaculaceae</taxon>
        <taxon>Thermobaculum</taxon>
    </lineage>
</organism>
<dbReference type="Proteomes" id="UP000000323">
    <property type="component" value="Chromosome 1"/>
</dbReference>
<dbReference type="EMBL" id="CP001825">
    <property type="protein sequence ID" value="ACZ41543.1"/>
    <property type="molecule type" value="Genomic_DNA"/>
</dbReference>
<evidence type="ECO:0000313" key="2">
    <source>
        <dbReference type="Proteomes" id="UP000000323"/>
    </source>
</evidence>
<gene>
    <name evidence="1" type="ordered locus">Tter_0625</name>
</gene>
<dbReference type="HOGENOM" id="CLU_1433870_0_0_0"/>